<dbReference type="Gene3D" id="3.40.630.30">
    <property type="match status" value="1"/>
</dbReference>
<dbReference type="SUPFAM" id="SSF55729">
    <property type="entry name" value="Acyl-CoA N-acyltransferases (Nat)"/>
    <property type="match status" value="1"/>
</dbReference>
<keyword evidence="3" id="KW-1185">Reference proteome</keyword>
<evidence type="ECO:0000313" key="2">
    <source>
        <dbReference type="EMBL" id="MDT3426884.1"/>
    </source>
</evidence>
<dbReference type="PROSITE" id="PS51186">
    <property type="entry name" value="GNAT"/>
    <property type="match status" value="1"/>
</dbReference>
<dbReference type="InterPro" id="IPR016181">
    <property type="entry name" value="Acyl_CoA_acyltransferase"/>
</dbReference>
<dbReference type="EMBL" id="JAUSUY010000008">
    <property type="protein sequence ID" value="MDT3426884.1"/>
    <property type="molecule type" value="Genomic_DNA"/>
</dbReference>
<dbReference type="InterPro" id="IPR000182">
    <property type="entry name" value="GNAT_dom"/>
</dbReference>
<reference evidence="2 3" key="1">
    <citation type="submission" date="2023-07" db="EMBL/GenBank/DDBJ databases">
        <title>Genomic Encyclopedia of Type Strains, Phase IV (KMG-IV): sequencing the most valuable type-strain genomes for metagenomic binning, comparative biology and taxonomic classification.</title>
        <authorList>
            <person name="Goeker M."/>
        </authorList>
    </citation>
    <scope>NUCLEOTIDE SEQUENCE [LARGE SCALE GENOMIC DNA]</scope>
    <source>
        <strain evidence="2 3">T98</strain>
    </source>
</reference>
<accession>A0ABU3H7T5</accession>
<dbReference type="PANTHER" id="PTHR31143">
    <property type="match status" value="1"/>
</dbReference>
<dbReference type="Proteomes" id="UP001248709">
    <property type="component" value="Unassembled WGS sequence"/>
</dbReference>
<protein>
    <submittedName>
        <fullName evidence="2">GNAT superfamily N-acetyltransferase</fullName>
    </submittedName>
</protein>
<feature type="domain" description="N-acetyltransferase" evidence="1">
    <location>
        <begin position="140"/>
        <end position="278"/>
    </location>
</feature>
<organism evidence="2 3">
    <name type="scientific">Paenibacillus forsythiae</name>
    <dbReference type="NCBI Taxonomy" id="365616"/>
    <lineage>
        <taxon>Bacteria</taxon>
        <taxon>Bacillati</taxon>
        <taxon>Bacillota</taxon>
        <taxon>Bacilli</taxon>
        <taxon>Bacillales</taxon>
        <taxon>Paenibacillaceae</taxon>
        <taxon>Paenibacillus</taxon>
    </lineage>
</organism>
<proteinExistence type="predicted"/>
<name>A0ABU3H7T5_9BACL</name>
<gene>
    <name evidence="2" type="ORF">J2Z22_002418</name>
</gene>
<evidence type="ECO:0000259" key="1">
    <source>
        <dbReference type="PROSITE" id="PS51186"/>
    </source>
</evidence>
<evidence type="ECO:0000313" key="3">
    <source>
        <dbReference type="Proteomes" id="UP001248709"/>
    </source>
</evidence>
<dbReference type="Pfam" id="PF00583">
    <property type="entry name" value="Acetyltransf_1"/>
    <property type="match status" value="1"/>
</dbReference>
<comment type="caution">
    <text evidence="2">The sequence shown here is derived from an EMBL/GenBank/DDBJ whole genome shotgun (WGS) entry which is preliminary data.</text>
</comment>
<dbReference type="InterPro" id="IPR027365">
    <property type="entry name" value="GNAT_acetyltra_YdfB-like"/>
</dbReference>
<sequence length="278" mass="30911">MKRMFVKLADRDSVLNGEMFLKDEIRYNLLHLICGSPEALRIKRRNEDLIFAQTPGFNPWLWLSPELAEEQKDEMLRKLAEHVSSREFPGVSADPETAESFARYYASVRGLQYETFMTLEAYTCSEIRPPAGVEGVIERANARHAERVAADMSAFSKEVFGFTPMPDEVYRAATAAIGTGGLYLWNAGGAPVAMARIAHRTARHARINDVYTPPGERKKGYASAIVAAISGYCIREGLTPMLYADVNNPDSNKVYRSIGFAGAGRIADIRFRPPGPRS</sequence>
<dbReference type="PANTHER" id="PTHR31143:SF2">
    <property type="entry name" value="FR47-LIKE DOMAIN-CONTAINING PROTEIN-RELATED"/>
    <property type="match status" value="1"/>
</dbReference>